<protein>
    <submittedName>
        <fullName evidence="8">MFS transporter</fullName>
    </submittedName>
</protein>
<feature type="transmembrane region" description="Helical" evidence="7">
    <location>
        <begin position="321"/>
        <end position="344"/>
    </location>
</feature>
<feature type="transmembrane region" description="Helical" evidence="7">
    <location>
        <begin position="176"/>
        <end position="198"/>
    </location>
</feature>
<keyword evidence="5 7" id="KW-0472">Membrane</keyword>
<gene>
    <name evidence="8" type="ORF">ACFOX0_14710</name>
</gene>
<keyword evidence="4 7" id="KW-1133">Transmembrane helix</keyword>
<organism evidence="8 9">
    <name type="scientific">Micromonospora zhanjiangensis</name>
    <dbReference type="NCBI Taxonomy" id="1522057"/>
    <lineage>
        <taxon>Bacteria</taxon>
        <taxon>Bacillati</taxon>
        <taxon>Actinomycetota</taxon>
        <taxon>Actinomycetes</taxon>
        <taxon>Micromonosporales</taxon>
        <taxon>Micromonosporaceae</taxon>
        <taxon>Micromonospora</taxon>
    </lineage>
</organism>
<evidence type="ECO:0000313" key="9">
    <source>
        <dbReference type="Proteomes" id="UP001595868"/>
    </source>
</evidence>
<accession>A0ABV8KM48</accession>
<dbReference type="InterPro" id="IPR011701">
    <property type="entry name" value="MFS"/>
</dbReference>
<comment type="subcellular location">
    <subcellularLocation>
        <location evidence="1">Cell membrane</location>
        <topology evidence="1">Multi-pass membrane protein</topology>
    </subcellularLocation>
</comment>
<feature type="transmembrane region" description="Helical" evidence="7">
    <location>
        <begin position="298"/>
        <end position="315"/>
    </location>
</feature>
<name>A0ABV8KM48_9ACTN</name>
<dbReference type="Proteomes" id="UP001595868">
    <property type="component" value="Unassembled WGS sequence"/>
</dbReference>
<keyword evidence="9" id="KW-1185">Reference proteome</keyword>
<dbReference type="CDD" id="cd06173">
    <property type="entry name" value="MFS_MefA_like"/>
    <property type="match status" value="1"/>
</dbReference>
<feature type="transmembrane region" description="Helical" evidence="7">
    <location>
        <begin position="356"/>
        <end position="382"/>
    </location>
</feature>
<dbReference type="RefSeq" id="WP_377545942.1">
    <property type="nucleotide sequence ID" value="NZ_JBHSBN010000008.1"/>
</dbReference>
<keyword evidence="2" id="KW-1003">Cell membrane</keyword>
<reference evidence="9" key="1">
    <citation type="journal article" date="2019" name="Int. J. Syst. Evol. Microbiol.">
        <title>The Global Catalogue of Microorganisms (GCM) 10K type strain sequencing project: providing services to taxonomists for standard genome sequencing and annotation.</title>
        <authorList>
            <consortium name="The Broad Institute Genomics Platform"/>
            <consortium name="The Broad Institute Genome Sequencing Center for Infectious Disease"/>
            <person name="Wu L."/>
            <person name="Ma J."/>
        </authorList>
    </citation>
    <scope>NUCLEOTIDE SEQUENCE [LARGE SCALE GENOMIC DNA]</scope>
    <source>
        <strain evidence="9">2902at01</strain>
    </source>
</reference>
<evidence type="ECO:0000313" key="8">
    <source>
        <dbReference type="EMBL" id="MFC4107170.1"/>
    </source>
</evidence>
<keyword evidence="3 7" id="KW-0812">Transmembrane</keyword>
<proteinExistence type="predicted"/>
<evidence type="ECO:0000256" key="3">
    <source>
        <dbReference type="ARBA" id="ARBA00022692"/>
    </source>
</evidence>
<feature type="transmembrane region" description="Helical" evidence="7">
    <location>
        <begin position="265"/>
        <end position="286"/>
    </location>
</feature>
<feature type="region of interest" description="Disordered" evidence="6">
    <location>
        <begin position="423"/>
        <end position="465"/>
    </location>
</feature>
<feature type="transmembrane region" description="Helical" evidence="7">
    <location>
        <begin position="100"/>
        <end position="120"/>
    </location>
</feature>
<evidence type="ECO:0000256" key="2">
    <source>
        <dbReference type="ARBA" id="ARBA00022475"/>
    </source>
</evidence>
<evidence type="ECO:0000256" key="1">
    <source>
        <dbReference type="ARBA" id="ARBA00004651"/>
    </source>
</evidence>
<feature type="compositionally biased region" description="Polar residues" evidence="6">
    <location>
        <begin position="449"/>
        <end position="459"/>
    </location>
</feature>
<comment type="caution">
    <text evidence="8">The sequence shown here is derived from an EMBL/GenBank/DDBJ whole genome shotgun (WGS) entry which is preliminary data.</text>
</comment>
<evidence type="ECO:0000256" key="7">
    <source>
        <dbReference type="SAM" id="Phobius"/>
    </source>
</evidence>
<dbReference type="Pfam" id="PF07690">
    <property type="entry name" value="MFS_1"/>
    <property type="match status" value="1"/>
</dbReference>
<feature type="transmembrane region" description="Helical" evidence="7">
    <location>
        <begin position="219"/>
        <end position="245"/>
    </location>
</feature>
<dbReference type="SUPFAM" id="SSF103473">
    <property type="entry name" value="MFS general substrate transporter"/>
    <property type="match status" value="1"/>
</dbReference>
<dbReference type="PANTHER" id="PTHR23513:SF11">
    <property type="entry name" value="STAPHYLOFERRIN A TRANSPORTER"/>
    <property type="match status" value="1"/>
</dbReference>
<dbReference type="InterPro" id="IPR036259">
    <property type="entry name" value="MFS_trans_sf"/>
</dbReference>
<feature type="transmembrane region" description="Helical" evidence="7">
    <location>
        <begin position="388"/>
        <end position="406"/>
    </location>
</feature>
<evidence type="ECO:0000256" key="5">
    <source>
        <dbReference type="ARBA" id="ARBA00023136"/>
    </source>
</evidence>
<evidence type="ECO:0000256" key="6">
    <source>
        <dbReference type="SAM" id="MobiDB-lite"/>
    </source>
</evidence>
<dbReference type="EMBL" id="JBHSBN010000008">
    <property type="protein sequence ID" value="MFC4107170.1"/>
    <property type="molecule type" value="Genomic_DNA"/>
</dbReference>
<dbReference type="Gene3D" id="1.20.1250.20">
    <property type="entry name" value="MFS general substrate transporter like domains"/>
    <property type="match status" value="1"/>
</dbReference>
<dbReference type="PANTHER" id="PTHR23513">
    <property type="entry name" value="INTEGRAL MEMBRANE EFFLUX PROTEIN-RELATED"/>
    <property type="match status" value="1"/>
</dbReference>
<evidence type="ECO:0000256" key="4">
    <source>
        <dbReference type="ARBA" id="ARBA00022989"/>
    </source>
</evidence>
<feature type="transmembrane region" description="Helical" evidence="7">
    <location>
        <begin position="58"/>
        <end position="80"/>
    </location>
</feature>
<feature type="compositionally biased region" description="Pro residues" evidence="6">
    <location>
        <begin position="428"/>
        <end position="437"/>
    </location>
</feature>
<sequence>MVSDQTGARERPATFGEVFGQAEYRAIFASSTLSWLGDYIAKAAVTALVYQETRSVGLSAAAFALSYLPWLLGGPFLAALAERYPYRTVMIICDLARMTLIALLAVLDLSVWMVLGLLFLTTLANSPSQAVRSALIPLVLTGDRLVVGLSVQASTAQVAQVAGYAAGGTIAAWNPMVALLINAASFALSALILTFGVHRRPSASHRAPDSHLLHEIGEGFTIVLGNPVLRAVAIVVWTSVLFAIVPEGLAAGWAGKYGADSAQRGVAQALLMAANPVGFIIGGLLISRLVRPGVRQALVRPFLVLSPLVLVPALLGPHPAVMALLSAVCGFLVAGILPVANGLFVQALPNGYRARAFSVVSTGLQVAQGGAVLVTGALASHFALPRVVGLWSLAGVLLMLLVAARWPTPDQFNAAIAAAVDRNQSGPRVPPGPPATPGPRDRPAPARPNGTSEPTTNPQAGARTV</sequence>